<comment type="caution">
    <text evidence="2">The sequence shown here is derived from an EMBL/GenBank/DDBJ whole genome shotgun (WGS) entry which is preliminary data.</text>
</comment>
<dbReference type="RefSeq" id="WP_124219837.1">
    <property type="nucleotide sequence ID" value="NZ_RKQL01000001.1"/>
</dbReference>
<dbReference type="EMBL" id="RKQL01000001">
    <property type="protein sequence ID" value="RPE72679.1"/>
    <property type="molecule type" value="Genomic_DNA"/>
</dbReference>
<protein>
    <submittedName>
        <fullName evidence="2">Uncharacterized protein DUF349</fullName>
    </submittedName>
</protein>
<feature type="region of interest" description="Disordered" evidence="1">
    <location>
        <begin position="254"/>
        <end position="274"/>
    </location>
</feature>
<proteinExistence type="predicted"/>
<feature type="compositionally biased region" description="Basic and acidic residues" evidence="1">
    <location>
        <begin position="677"/>
        <end position="689"/>
    </location>
</feature>
<evidence type="ECO:0000313" key="2">
    <source>
        <dbReference type="EMBL" id="RPE72679.1"/>
    </source>
</evidence>
<dbReference type="AlphaFoldDB" id="A0A3N4UYP4"/>
<evidence type="ECO:0000256" key="1">
    <source>
        <dbReference type="SAM" id="MobiDB-lite"/>
    </source>
</evidence>
<feature type="region of interest" description="Disordered" evidence="1">
    <location>
        <begin position="637"/>
        <end position="733"/>
    </location>
</feature>
<evidence type="ECO:0000313" key="3">
    <source>
        <dbReference type="Proteomes" id="UP000272193"/>
    </source>
</evidence>
<keyword evidence="3" id="KW-1185">Reference proteome</keyword>
<sequence>MNSTASHPLDLAQLDALTGGAFTAPTSGERAARVRDWLATEPSAELMQAVFKELSVKDKGAARPLRERLDELRRAKAQEALAAQWAERARALLAAPRFSIADALAWQRDAARAGAPLSREPLTGLRAALAERIKAVEDLQNQVMVLREASVLLAQRIEILSTRSWKDAQAAAPVLREDVARWLAQVEALRQQPDWSVMDPKYAPMLDAAQSQLQIVWDAFTAALAQAEAAAADPSVAPPPVPVWAAEIRAARGESIEAPDAERHRPKADPAERQARREAALAAVVPLLERLEREVAEGHGKASAGVAAALREAFKTHARHLEAAIESRVHAALAAAGELEGWARWRADQIREELIQKAQALVDGEHAPQGRKLQEALRALREQWKATDQSGVPNHALWKRFDEACTAAHARVEAWLEQVRAEAAAHRAERLALIDEVKAWTEAQAQQTPPDWKAQIRALAQFAERWRKAGHLSEKAFAELQPLWKAAIGEAGAALAKAQEESLQRRQALIQEAQALAQEPVLRVDAVRSLQQRWQAEAQAVPLDRRAEQKLWEAFRKPIDEAFARKGSERARVEQSLSERDRAVIEAARALEAANASGDAQRIRAAMAALEAAVRGGSTARTAAAPAGAPLAQVLEEKQPNAGEKSAPDATKTEVSEPAEASGSASTTPAKPVVAVRGDDRPGARRSAPESRAGAGAEGLRGRGRDGGAASAGGGRREARPTFGRGSEPERAPRLGDAAFRAQREALEHAEATLRRLAAQAHGEALTQLLHAWEVRDPQALPGAQALGRAVSAGVRAAWVKALGAPPSGDAAEALLRLEIAAEVPTPAAQLDARRALQLKLLTRRHDPAPAETWPLDVATVLASAWNAEAAQRLQSALKVLLRRG</sequence>
<dbReference type="InterPro" id="IPR007139">
    <property type="entry name" value="DUF349"/>
</dbReference>
<dbReference type="Pfam" id="PF03993">
    <property type="entry name" value="DUF349"/>
    <property type="match status" value="1"/>
</dbReference>
<organism evidence="2 3">
    <name type="scientific">Tibeticola sediminis</name>
    <dbReference type="NCBI Taxonomy" id="1917811"/>
    <lineage>
        <taxon>Bacteria</taxon>
        <taxon>Pseudomonadati</taxon>
        <taxon>Pseudomonadota</taxon>
        <taxon>Betaproteobacteria</taxon>
        <taxon>Burkholderiales</taxon>
        <taxon>Comamonadaceae</taxon>
        <taxon>Tibeticola</taxon>
    </lineage>
</organism>
<name>A0A3N4UYP4_9BURK</name>
<gene>
    <name evidence="2" type="ORF">EDC62_0381</name>
</gene>
<dbReference type="Proteomes" id="UP000272193">
    <property type="component" value="Unassembled WGS sequence"/>
</dbReference>
<accession>A0A3N4UYP4</accession>
<reference evidence="2 3" key="1">
    <citation type="submission" date="2018-11" db="EMBL/GenBank/DDBJ databases">
        <title>Genomic Encyclopedia of Type Strains, Phase IV (KMG-IV): sequencing the most valuable type-strain genomes for metagenomic binning, comparative biology and taxonomic classification.</title>
        <authorList>
            <person name="Goeker M."/>
        </authorList>
    </citation>
    <scope>NUCLEOTIDE SEQUENCE [LARGE SCALE GENOMIC DNA]</scope>
    <source>
        <strain evidence="2 3">DSM 101684</strain>
    </source>
</reference>
<dbReference type="OrthoDB" id="5523335at2"/>